<dbReference type="GO" id="GO:0005886">
    <property type="term" value="C:plasma membrane"/>
    <property type="evidence" value="ECO:0007669"/>
    <property type="project" value="TreeGrafter"/>
</dbReference>
<protein>
    <submittedName>
        <fullName evidence="4">Saccharopine dehydrogenase-domain-containing protein</fullName>
    </submittedName>
</protein>
<proteinExistence type="inferred from homology"/>
<dbReference type="Pfam" id="PF03435">
    <property type="entry name" value="Sacchrp_dh_NADP"/>
    <property type="match status" value="1"/>
</dbReference>
<dbReference type="PANTHER" id="PTHR12286">
    <property type="entry name" value="SACCHAROPINE DEHYDROGENASE-LIKE OXIDOREDUCTASE"/>
    <property type="match status" value="1"/>
</dbReference>
<dbReference type="InParanoid" id="A0A2T3AF65"/>
<reference evidence="4 5" key="1">
    <citation type="journal article" date="2018" name="Mycol. Prog.">
        <title>Coniella lustricola, a new species from submerged detritus.</title>
        <authorList>
            <person name="Raudabaugh D.B."/>
            <person name="Iturriaga T."/>
            <person name="Carver A."/>
            <person name="Mondo S."/>
            <person name="Pangilinan J."/>
            <person name="Lipzen A."/>
            <person name="He G."/>
            <person name="Amirebrahimi M."/>
            <person name="Grigoriev I.V."/>
            <person name="Miller A.N."/>
        </authorList>
    </citation>
    <scope>NUCLEOTIDE SEQUENCE [LARGE SCALE GENOMIC DNA]</scope>
    <source>
        <strain evidence="4 5">B22-T-1</strain>
    </source>
</reference>
<dbReference type="Proteomes" id="UP000241462">
    <property type="component" value="Unassembled WGS sequence"/>
</dbReference>
<evidence type="ECO:0000313" key="5">
    <source>
        <dbReference type="Proteomes" id="UP000241462"/>
    </source>
</evidence>
<keyword evidence="2" id="KW-0812">Transmembrane</keyword>
<comment type="similarity">
    <text evidence="1">Belongs to the saccharopine dehydrogenase family.</text>
</comment>
<feature type="transmembrane region" description="Helical" evidence="2">
    <location>
        <begin position="292"/>
        <end position="312"/>
    </location>
</feature>
<dbReference type="AlphaFoldDB" id="A0A2T3AF65"/>
<keyword evidence="2" id="KW-1133">Transmembrane helix</keyword>
<dbReference type="InterPro" id="IPR005097">
    <property type="entry name" value="Sacchrp_dh_NADP-bd"/>
</dbReference>
<organism evidence="4 5">
    <name type="scientific">Coniella lustricola</name>
    <dbReference type="NCBI Taxonomy" id="2025994"/>
    <lineage>
        <taxon>Eukaryota</taxon>
        <taxon>Fungi</taxon>
        <taxon>Dikarya</taxon>
        <taxon>Ascomycota</taxon>
        <taxon>Pezizomycotina</taxon>
        <taxon>Sordariomycetes</taxon>
        <taxon>Sordariomycetidae</taxon>
        <taxon>Diaporthales</taxon>
        <taxon>Schizoparmaceae</taxon>
        <taxon>Coniella</taxon>
    </lineage>
</organism>
<dbReference type="EMBL" id="KZ678398">
    <property type="protein sequence ID" value="PSR94426.1"/>
    <property type="molecule type" value="Genomic_DNA"/>
</dbReference>
<name>A0A2T3AF65_9PEZI</name>
<accession>A0A2T3AF65</accession>
<dbReference type="OrthoDB" id="10268090at2759"/>
<feature type="domain" description="Saccharopine dehydrogenase NADP binding" evidence="3">
    <location>
        <begin position="13"/>
        <end position="140"/>
    </location>
</feature>
<dbReference type="PANTHER" id="PTHR12286:SF5">
    <property type="entry name" value="SACCHAROPINE DEHYDROGENASE-LIKE OXIDOREDUCTASE"/>
    <property type="match status" value="1"/>
</dbReference>
<evidence type="ECO:0000256" key="2">
    <source>
        <dbReference type="SAM" id="Phobius"/>
    </source>
</evidence>
<sequence>MPFKKHDRQYDLVVFGATGYTGKYTSQSITRDLPTDLRWAIAGRSRGKLEKLAEELKSLNPDRLAPEIEICELNDEDLASLARKTFVLITTVGPYGQYGEHAFKACAQNGTHYLDVTGEVPYVAKMIKKYESVAKKTGSMLFPQTGVESAPADLLTWALAKQIRQKFEGAKTAEAIVSIHRLNSSPSGGTLATLISFNDMFSLKEIGAALTPYALSPVPNPQAKHQKQSLWSMITGLRTVPELGLQTTFIGATTDRAIVHRSWGLFQQISSRKDEFYGPQFRFSQHMKTRNWLTGIAIHWTIITATILLTVLSPLRKLVKRFVYEQGQGPDFEEAKKEEIEYRAVGMPEGINGELAYCQAAFRGSMYDLTGVILAQSALTILEDDLDLGGGVFTPACLGQGVIDRLDASGFRFETKTLTR</sequence>
<evidence type="ECO:0000259" key="3">
    <source>
        <dbReference type="Pfam" id="PF03435"/>
    </source>
</evidence>
<dbReference type="GO" id="GO:0005739">
    <property type="term" value="C:mitochondrion"/>
    <property type="evidence" value="ECO:0007669"/>
    <property type="project" value="TreeGrafter"/>
</dbReference>
<evidence type="ECO:0000313" key="4">
    <source>
        <dbReference type="EMBL" id="PSR94426.1"/>
    </source>
</evidence>
<gene>
    <name evidence="4" type="ORF">BD289DRAFT_459318</name>
</gene>
<keyword evidence="5" id="KW-1185">Reference proteome</keyword>
<dbReference type="GO" id="GO:0009247">
    <property type="term" value="P:glycolipid biosynthetic process"/>
    <property type="evidence" value="ECO:0007669"/>
    <property type="project" value="TreeGrafter"/>
</dbReference>
<keyword evidence="2" id="KW-0472">Membrane</keyword>
<dbReference type="InterPro" id="IPR051276">
    <property type="entry name" value="Saccharopine_DH-like_oxidrdct"/>
</dbReference>
<dbReference type="InterPro" id="IPR036291">
    <property type="entry name" value="NAD(P)-bd_dom_sf"/>
</dbReference>
<dbReference type="Gene3D" id="3.40.50.720">
    <property type="entry name" value="NAD(P)-binding Rossmann-like Domain"/>
    <property type="match status" value="1"/>
</dbReference>
<evidence type="ECO:0000256" key="1">
    <source>
        <dbReference type="ARBA" id="ARBA00038048"/>
    </source>
</evidence>
<dbReference type="GO" id="GO:0005811">
    <property type="term" value="C:lipid droplet"/>
    <property type="evidence" value="ECO:0007669"/>
    <property type="project" value="TreeGrafter"/>
</dbReference>
<dbReference type="SUPFAM" id="SSF51735">
    <property type="entry name" value="NAD(P)-binding Rossmann-fold domains"/>
    <property type="match status" value="1"/>
</dbReference>